<organism evidence="2 3">
    <name type="scientific">Streptomyces lunalinharesii</name>
    <dbReference type="NCBI Taxonomy" id="333384"/>
    <lineage>
        <taxon>Bacteria</taxon>
        <taxon>Bacillati</taxon>
        <taxon>Actinomycetota</taxon>
        <taxon>Actinomycetes</taxon>
        <taxon>Kitasatosporales</taxon>
        <taxon>Streptomycetaceae</taxon>
        <taxon>Streptomyces</taxon>
    </lineage>
</organism>
<dbReference type="Proteomes" id="UP001500994">
    <property type="component" value="Unassembled WGS sequence"/>
</dbReference>
<dbReference type="EMBL" id="BAAARK010000005">
    <property type="protein sequence ID" value="GAA2656159.1"/>
    <property type="molecule type" value="Genomic_DNA"/>
</dbReference>
<reference evidence="2 3" key="1">
    <citation type="journal article" date="2019" name="Int. J. Syst. Evol. Microbiol.">
        <title>The Global Catalogue of Microorganisms (GCM) 10K type strain sequencing project: providing services to taxonomists for standard genome sequencing and annotation.</title>
        <authorList>
            <consortium name="The Broad Institute Genomics Platform"/>
            <consortium name="The Broad Institute Genome Sequencing Center for Infectious Disease"/>
            <person name="Wu L."/>
            <person name="Ma J."/>
        </authorList>
    </citation>
    <scope>NUCLEOTIDE SEQUENCE [LARGE SCALE GENOMIC DNA]</scope>
    <source>
        <strain evidence="2 3">JCM 16374</strain>
    </source>
</reference>
<dbReference type="NCBIfam" id="NF042914">
    <property type="entry name" value="SAV915_dom"/>
    <property type="match status" value="1"/>
</dbReference>
<evidence type="ECO:0000313" key="2">
    <source>
        <dbReference type="EMBL" id="GAA2656159.1"/>
    </source>
</evidence>
<proteinExistence type="predicted"/>
<gene>
    <name evidence="2" type="ORF">GCM10009864_22590</name>
</gene>
<feature type="compositionally biased region" description="Basic and acidic residues" evidence="1">
    <location>
        <begin position="126"/>
        <end position="145"/>
    </location>
</feature>
<evidence type="ECO:0008006" key="4">
    <source>
        <dbReference type="Google" id="ProtNLM"/>
    </source>
</evidence>
<dbReference type="InterPro" id="IPR049975">
    <property type="entry name" value="SAV_915-like_dom"/>
</dbReference>
<sequence length="165" mass="17615">MSHPLHAEDPEPADRVPAGPLFVPVRPGPAGCTARLFRTPLGGRTAVGFTSPQRLAEVLGGGQPWVRLSEPALRALAEPLGAATVTVDPRFTPDVAREGRRTADAAARTPQFTPEAARDAAGGQRFARDVPRDPRPTPDVRREPRFAPGTPGIPRSSRNNQLRAV</sequence>
<dbReference type="RefSeq" id="WP_344574931.1">
    <property type="nucleotide sequence ID" value="NZ_BAAARK010000005.1"/>
</dbReference>
<feature type="region of interest" description="Disordered" evidence="1">
    <location>
        <begin position="91"/>
        <end position="165"/>
    </location>
</feature>
<feature type="compositionally biased region" description="Basic and acidic residues" evidence="1">
    <location>
        <begin position="1"/>
        <end position="14"/>
    </location>
</feature>
<feature type="region of interest" description="Disordered" evidence="1">
    <location>
        <begin position="1"/>
        <end position="21"/>
    </location>
</feature>
<protein>
    <recommendedName>
        <fullName evidence="4">SseB protein N-terminal domain-containing protein</fullName>
    </recommendedName>
</protein>
<evidence type="ECO:0000256" key="1">
    <source>
        <dbReference type="SAM" id="MobiDB-lite"/>
    </source>
</evidence>
<accession>A0ABN3RQI3</accession>
<keyword evidence="3" id="KW-1185">Reference proteome</keyword>
<comment type="caution">
    <text evidence="2">The sequence shown here is derived from an EMBL/GenBank/DDBJ whole genome shotgun (WGS) entry which is preliminary data.</text>
</comment>
<name>A0ABN3RQI3_9ACTN</name>
<evidence type="ECO:0000313" key="3">
    <source>
        <dbReference type="Proteomes" id="UP001500994"/>
    </source>
</evidence>
<feature type="compositionally biased region" description="Polar residues" evidence="1">
    <location>
        <begin position="156"/>
        <end position="165"/>
    </location>
</feature>